<dbReference type="InterPro" id="IPR011990">
    <property type="entry name" value="TPR-like_helical_dom_sf"/>
</dbReference>
<dbReference type="KEGG" id="meg:DKB62_00070"/>
<evidence type="ECO:0000313" key="2">
    <source>
        <dbReference type="Proteomes" id="UP000254337"/>
    </source>
</evidence>
<dbReference type="RefSeq" id="WP_107195542.1">
    <property type="nucleotide sequence ID" value="NZ_CP029462.1"/>
</dbReference>
<sequence length="428" mass="49915">MDTAQARRWCRQQKYDQAAAMYARQIAAMDAWGPWDYYYYAYSLSKLREYAEGREISRRCIIAFPGFTQIRDVYGWCLYHLYVRPFIPGQSDEDDFRRAVEAIVKYTEQTAQSPYERAVWKMIDVLRRQKKATAEEIDSWLTLLNPNRLSLQPQEYVKDGEWLSGASYRERWYALKSGVLVKKGEYDACIAVCEEGLRIFTDFHYDNDIWFKYRIALCRLRLGDVDGAEREFSALLQYKQHWIIYRGLFYTGQARKSLRKMKQYGAAALLLPGDMADKVQFLAEFADSLAGQEDLRTERARHYALALRIRQEKGWFVPEALRRQAATYEGQIPRKAELLRSLQAFWIRCRHDGEEEKQGFISAVLPGGRAGFIKEYGGPSYYFKRDALLGLDAEAGTYVTFFVEVGQDRFGGKASRRAVDIRKKESLF</sequence>
<dbReference type="EMBL" id="CP029462">
    <property type="protein sequence ID" value="AXL20089.1"/>
    <property type="molecule type" value="Genomic_DNA"/>
</dbReference>
<dbReference type="OrthoDB" id="1623656at2"/>
<dbReference type="Proteomes" id="UP000254337">
    <property type="component" value="Chromosome"/>
</dbReference>
<dbReference type="SUPFAM" id="SSF48452">
    <property type="entry name" value="TPR-like"/>
    <property type="match status" value="1"/>
</dbReference>
<evidence type="ECO:0000313" key="1">
    <source>
        <dbReference type="EMBL" id="AXL20089.1"/>
    </source>
</evidence>
<dbReference type="AlphaFoldDB" id="A0A346AW46"/>
<keyword evidence="2" id="KW-1185">Reference proteome</keyword>
<name>A0A346AW46_9FIRM</name>
<proteinExistence type="predicted"/>
<accession>A0A346AW46</accession>
<gene>
    <name evidence="1" type="ORF">DKB62_00070</name>
</gene>
<reference evidence="1 2" key="1">
    <citation type="submission" date="2018-05" db="EMBL/GenBank/DDBJ databases">
        <title>Complete genome sequence of Megasphaera sp. AJH120T, isolated from the ceca of a chicken.</title>
        <authorList>
            <person name="Maki J."/>
            <person name="Looft T."/>
        </authorList>
    </citation>
    <scope>NUCLEOTIDE SEQUENCE [LARGE SCALE GENOMIC DNA]</scope>
    <source>
        <strain evidence="1 2">AJH120</strain>
    </source>
</reference>
<evidence type="ECO:0008006" key="3">
    <source>
        <dbReference type="Google" id="ProtNLM"/>
    </source>
</evidence>
<organism evidence="1 2">
    <name type="scientific">Megasphaera stantonii</name>
    <dbReference type="NCBI Taxonomy" id="2144175"/>
    <lineage>
        <taxon>Bacteria</taxon>
        <taxon>Bacillati</taxon>
        <taxon>Bacillota</taxon>
        <taxon>Negativicutes</taxon>
        <taxon>Veillonellales</taxon>
        <taxon>Veillonellaceae</taxon>
        <taxon>Megasphaera</taxon>
    </lineage>
</organism>
<dbReference type="Gene3D" id="1.25.40.10">
    <property type="entry name" value="Tetratricopeptide repeat domain"/>
    <property type="match status" value="1"/>
</dbReference>
<protein>
    <recommendedName>
        <fullName evidence="3">Tetratricopeptide repeat protein</fullName>
    </recommendedName>
</protein>